<accession>A0A291HMX3</accession>
<gene>
    <name evidence="1" type="ORF">AN401_05910</name>
</gene>
<dbReference type="Pfam" id="PF12065">
    <property type="entry name" value="DUF3545"/>
    <property type="match status" value="1"/>
</dbReference>
<proteinExistence type="predicted"/>
<name>A0A291HMX3_9GAMM</name>
<dbReference type="RefSeq" id="WP_096778799.1">
    <property type="nucleotide sequence ID" value="NZ_CP012621.1"/>
</dbReference>
<dbReference type="KEGG" id="zdf:AN401_05910"/>
<evidence type="ECO:0008006" key="3">
    <source>
        <dbReference type="Google" id="ProtNLM"/>
    </source>
</evidence>
<dbReference type="InterPro" id="IPR021932">
    <property type="entry name" value="DUF3545"/>
</dbReference>
<evidence type="ECO:0000313" key="1">
    <source>
        <dbReference type="EMBL" id="ATG73459.1"/>
    </source>
</evidence>
<dbReference type="EMBL" id="CP012621">
    <property type="protein sequence ID" value="ATG73459.1"/>
    <property type="molecule type" value="Genomic_DNA"/>
</dbReference>
<evidence type="ECO:0000313" key="2">
    <source>
        <dbReference type="Proteomes" id="UP000217763"/>
    </source>
</evidence>
<reference evidence="2" key="1">
    <citation type="submission" date="2015-09" db="EMBL/GenBank/DDBJ databases">
        <authorList>
            <person name="Shao Z."/>
            <person name="Wang L."/>
        </authorList>
    </citation>
    <scope>NUCLEOTIDE SEQUENCE [LARGE SCALE GENOMIC DNA]</scope>
    <source>
        <strain evidence="2">F13-1</strain>
    </source>
</reference>
<dbReference type="AlphaFoldDB" id="A0A291HMX3"/>
<dbReference type="Proteomes" id="UP000217763">
    <property type="component" value="Chromosome"/>
</dbReference>
<keyword evidence="2" id="KW-1185">Reference proteome</keyword>
<protein>
    <recommendedName>
        <fullName evidence="3">DUF3545 domain-containing protein</fullName>
    </recommendedName>
</protein>
<organism evidence="1 2">
    <name type="scientific">Zobellella denitrificans</name>
    <dbReference type="NCBI Taxonomy" id="347534"/>
    <lineage>
        <taxon>Bacteria</taxon>
        <taxon>Pseudomonadati</taxon>
        <taxon>Pseudomonadota</taxon>
        <taxon>Gammaproteobacteria</taxon>
        <taxon>Aeromonadales</taxon>
        <taxon>Aeromonadaceae</taxon>
        <taxon>Zobellella</taxon>
    </lineage>
</organism>
<sequence length="64" mass="7748">MERFGFEDQEFVVERSARGTSREPAKKRKWREIEALKDKKRLQKELQLLDCAFEYEGNLEELEL</sequence>